<dbReference type="STRING" id="888268.A0A1E5WIY0"/>
<protein>
    <submittedName>
        <fullName evidence="2">Uncharacterized protein</fullName>
    </submittedName>
</protein>
<sequence>LNMRATDLGRNPLTRCIEAEDDWWKEQNEAMPGCICFRDAPLEHEDQMRIMFDAISVTNESSYVPSSGCAVQELDGPAGGDDTGDGEEQVPVTPNEKKKKTFRDLCMKRLVDAYEKKAESSNNSATS</sequence>
<dbReference type="Proteomes" id="UP000095767">
    <property type="component" value="Unassembled WGS sequence"/>
</dbReference>
<accession>A0A1E5WIY0</accession>
<gene>
    <name evidence="2" type="ORF">BAE44_0001648</name>
</gene>
<dbReference type="AlphaFoldDB" id="A0A1E5WIY0"/>
<organism evidence="2 3">
    <name type="scientific">Dichanthelium oligosanthes</name>
    <dbReference type="NCBI Taxonomy" id="888268"/>
    <lineage>
        <taxon>Eukaryota</taxon>
        <taxon>Viridiplantae</taxon>
        <taxon>Streptophyta</taxon>
        <taxon>Embryophyta</taxon>
        <taxon>Tracheophyta</taxon>
        <taxon>Spermatophyta</taxon>
        <taxon>Magnoliopsida</taxon>
        <taxon>Liliopsida</taxon>
        <taxon>Poales</taxon>
        <taxon>Poaceae</taxon>
        <taxon>PACMAD clade</taxon>
        <taxon>Panicoideae</taxon>
        <taxon>Panicodae</taxon>
        <taxon>Paniceae</taxon>
        <taxon>Dichantheliinae</taxon>
        <taxon>Dichanthelium</taxon>
    </lineage>
</organism>
<comment type="caution">
    <text evidence="2">The sequence shown here is derived from an EMBL/GenBank/DDBJ whole genome shotgun (WGS) entry which is preliminary data.</text>
</comment>
<dbReference type="PANTHER" id="PTHR47851:SF8">
    <property type="entry name" value="NO APICAL MERISTEM-ASSOCIATED C-TERMINAL DOMAIN-CONTAINING PROTEIN"/>
    <property type="match status" value="1"/>
</dbReference>
<reference evidence="2 3" key="1">
    <citation type="submission" date="2016-09" db="EMBL/GenBank/DDBJ databases">
        <title>The draft genome of Dichanthelium oligosanthes: A C3 panicoid grass species.</title>
        <authorList>
            <person name="Studer A.J."/>
            <person name="Schnable J.C."/>
            <person name="Brutnell T.P."/>
        </authorList>
    </citation>
    <scope>NUCLEOTIDE SEQUENCE [LARGE SCALE GENOMIC DNA]</scope>
    <source>
        <strain evidence="3">cv. Kellogg 1175</strain>
        <tissue evidence="2">Leaf</tissue>
    </source>
</reference>
<evidence type="ECO:0000313" key="2">
    <source>
        <dbReference type="EMBL" id="OEL37333.1"/>
    </source>
</evidence>
<feature type="region of interest" description="Disordered" evidence="1">
    <location>
        <begin position="70"/>
        <end position="99"/>
    </location>
</feature>
<dbReference type="PANTHER" id="PTHR47851">
    <property type="entry name" value="OS06G0588700 PROTEIN-RELATED"/>
    <property type="match status" value="1"/>
</dbReference>
<feature type="non-terminal residue" evidence="2">
    <location>
        <position position="1"/>
    </location>
</feature>
<keyword evidence="3" id="KW-1185">Reference proteome</keyword>
<proteinExistence type="predicted"/>
<dbReference type="OrthoDB" id="668777at2759"/>
<evidence type="ECO:0000256" key="1">
    <source>
        <dbReference type="SAM" id="MobiDB-lite"/>
    </source>
</evidence>
<name>A0A1E5WIY0_9POAL</name>
<dbReference type="EMBL" id="LWDX02005911">
    <property type="protein sequence ID" value="OEL37333.1"/>
    <property type="molecule type" value="Genomic_DNA"/>
</dbReference>
<evidence type="ECO:0000313" key="3">
    <source>
        <dbReference type="Proteomes" id="UP000095767"/>
    </source>
</evidence>
<feature type="non-terminal residue" evidence="2">
    <location>
        <position position="127"/>
    </location>
</feature>